<evidence type="ECO:0000256" key="1">
    <source>
        <dbReference type="SAM" id="MobiDB-lite"/>
    </source>
</evidence>
<dbReference type="InterPro" id="IPR046279">
    <property type="entry name" value="DUF6312"/>
</dbReference>
<accession>A0AAP5I5P8</accession>
<feature type="compositionally biased region" description="Basic residues" evidence="1">
    <location>
        <begin position="31"/>
        <end position="43"/>
    </location>
</feature>
<comment type="caution">
    <text evidence="2">The sequence shown here is derived from an EMBL/GenBank/DDBJ whole genome shotgun (WGS) entry which is preliminary data.</text>
</comment>
<dbReference type="Proteomes" id="UP000667802">
    <property type="component" value="Unassembled WGS sequence"/>
</dbReference>
<feature type="region of interest" description="Disordered" evidence="1">
    <location>
        <begin position="24"/>
        <end position="46"/>
    </location>
</feature>
<dbReference type="AlphaFoldDB" id="A0AAP5I5P8"/>
<dbReference type="Pfam" id="PF19831">
    <property type="entry name" value="DUF6312"/>
    <property type="match status" value="1"/>
</dbReference>
<protein>
    <submittedName>
        <fullName evidence="2">Uncharacterized protein</fullName>
    </submittedName>
</protein>
<organism evidence="2 3">
    <name type="scientific">Aetokthonos hydrillicola Thurmond2011</name>
    <dbReference type="NCBI Taxonomy" id="2712845"/>
    <lineage>
        <taxon>Bacteria</taxon>
        <taxon>Bacillati</taxon>
        <taxon>Cyanobacteriota</taxon>
        <taxon>Cyanophyceae</taxon>
        <taxon>Nostocales</taxon>
        <taxon>Hapalosiphonaceae</taxon>
        <taxon>Aetokthonos</taxon>
    </lineage>
</organism>
<sequence>MSKKVELKRVVVLHGEDSFGGYPETIYGKPEKRRRRRKKKKQSKFLSPWEKSVRRLARNEVKAAKTYLDRHERSNKKKKNGWLRDFNKNLGKSWSKLGGAYSVYKLYTF</sequence>
<reference evidence="3" key="1">
    <citation type="journal article" date="2021" name="Science">
        <title>Hunting the eagle killer: A cyanobacterial neurotoxin causes vacuolar myelinopathy.</title>
        <authorList>
            <person name="Breinlinger S."/>
            <person name="Phillips T.J."/>
            <person name="Haram B.N."/>
            <person name="Mares J."/>
            <person name="Martinez Yerena J.A."/>
            <person name="Hrouzek P."/>
            <person name="Sobotka R."/>
            <person name="Henderson W.M."/>
            <person name="Schmieder P."/>
            <person name="Williams S.M."/>
            <person name="Lauderdale J.D."/>
            <person name="Wilde H.D."/>
            <person name="Gerrin W."/>
            <person name="Kust A."/>
            <person name="Washington J.W."/>
            <person name="Wagner C."/>
            <person name="Geier B."/>
            <person name="Liebeke M."/>
            <person name="Enke H."/>
            <person name="Niedermeyer T.H.J."/>
            <person name="Wilde S.B."/>
        </authorList>
    </citation>
    <scope>NUCLEOTIDE SEQUENCE [LARGE SCALE GENOMIC DNA]</scope>
    <source>
        <strain evidence="3">Thurmond2011</strain>
    </source>
</reference>
<name>A0AAP5I5P8_9CYAN</name>
<keyword evidence="3" id="KW-1185">Reference proteome</keyword>
<dbReference type="RefSeq" id="WP_310833822.1">
    <property type="nucleotide sequence ID" value="NZ_JAALHA020000005.1"/>
</dbReference>
<gene>
    <name evidence="2" type="ORF">G7B40_013240</name>
</gene>
<evidence type="ECO:0000313" key="2">
    <source>
        <dbReference type="EMBL" id="MDR9895523.1"/>
    </source>
</evidence>
<proteinExistence type="predicted"/>
<evidence type="ECO:0000313" key="3">
    <source>
        <dbReference type="Proteomes" id="UP000667802"/>
    </source>
</evidence>
<dbReference type="EMBL" id="JAALHA020000005">
    <property type="protein sequence ID" value="MDR9895523.1"/>
    <property type="molecule type" value="Genomic_DNA"/>
</dbReference>